<protein>
    <submittedName>
        <fullName evidence="2">Amino acid ABC transporter substrate-binding protein, PAAT family</fullName>
    </submittedName>
</protein>
<gene>
    <name evidence="2" type="ORF">SAMN05421553_0102</name>
</gene>
<dbReference type="Gene3D" id="3.40.190.10">
    <property type="entry name" value="Periplasmic binding protein-like II"/>
    <property type="match status" value="2"/>
</dbReference>
<evidence type="ECO:0000313" key="3">
    <source>
        <dbReference type="Proteomes" id="UP000242849"/>
    </source>
</evidence>
<dbReference type="Proteomes" id="UP000242849">
    <property type="component" value="Unassembled WGS sequence"/>
</dbReference>
<sequence>MRISLALLALSVAINAHATQPPVQICLGDSYEWPPYSFWERVNGEPEQSRLTGYSATLVLKALESLGLDYRIHYMPWARAQQELADFASKGRCEMTWDASFNSTRAGLLYYRVPLYKTRLGLFYSRKRFAEPPQLTLPDDLRQLKVCGVIGFNYQPYGIDWPLERLPTIQQNLEMLDRQRCDFFPSEIEPLLGGITIGTYSDPGQLTPLPLPQQKTFYLMISKGSPRAHELINRLNQIIIEQQENGEAQRLLERFLPGMQ</sequence>
<proteinExistence type="predicted"/>
<keyword evidence="3" id="KW-1185">Reference proteome</keyword>
<accession>A0A1H4NNC7</accession>
<keyword evidence="1" id="KW-0732">Signal</keyword>
<dbReference type="AlphaFoldDB" id="A0A1H4NNC7"/>
<dbReference type="SUPFAM" id="SSF53850">
    <property type="entry name" value="Periplasmic binding protein-like II"/>
    <property type="match status" value="1"/>
</dbReference>
<organism evidence="2 3">
    <name type="scientific">Pseudomonas anguilliseptica</name>
    <dbReference type="NCBI Taxonomy" id="53406"/>
    <lineage>
        <taxon>Bacteria</taxon>
        <taxon>Pseudomonadati</taxon>
        <taxon>Pseudomonadota</taxon>
        <taxon>Gammaproteobacteria</taxon>
        <taxon>Pseudomonadales</taxon>
        <taxon>Pseudomonadaceae</taxon>
        <taxon>Pseudomonas</taxon>
    </lineage>
</organism>
<feature type="signal peptide" evidence="1">
    <location>
        <begin position="1"/>
        <end position="18"/>
    </location>
</feature>
<dbReference type="EMBL" id="FNSC01000001">
    <property type="protein sequence ID" value="SEB96731.1"/>
    <property type="molecule type" value="Genomic_DNA"/>
</dbReference>
<evidence type="ECO:0000313" key="2">
    <source>
        <dbReference type="EMBL" id="SEB96731.1"/>
    </source>
</evidence>
<name>A0A1H4NNC7_PSEAG</name>
<evidence type="ECO:0000256" key="1">
    <source>
        <dbReference type="SAM" id="SignalP"/>
    </source>
</evidence>
<reference evidence="3" key="1">
    <citation type="submission" date="2016-10" db="EMBL/GenBank/DDBJ databases">
        <authorList>
            <person name="Varghese N."/>
            <person name="Submissions S."/>
        </authorList>
    </citation>
    <scope>NUCLEOTIDE SEQUENCE [LARGE SCALE GENOMIC DNA]</scope>
    <source>
        <strain evidence="3">DSM 12111</strain>
    </source>
</reference>
<dbReference type="STRING" id="53406.SAMN05421553_0102"/>
<feature type="chain" id="PRO_5017313478" evidence="1">
    <location>
        <begin position="19"/>
        <end position="260"/>
    </location>
</feature>
<dbReference type="RefSeq" id="WP_090375382.1">
    <property type="nucleotide sequence ID" value="NZ_CP156749.1"/>
</dbReference>
<dbReference type="OrthoDB" id="5904382at2"/>